<dbReference type="PANTHER" id="PTHR11815:SF10">
    <property type="entry name" value="SUCCINATE--COA LIGASE [GDP-FORMING] SUBUNIT BETA, MITOCHONDRIAL"/>
    <property type="match status" value="1"/>
</dbReference>
<proteinExistence type="predicted"/>
<dbReference type="GO" id="GO:0006099">
    <property type="term" value="P:tricarboxylic acid cycle"/>
    <property type="evidence" value="ECO:0007669"/>
    <property type="project" value="UniProtKB-KW"/>
</dbReference>
<protein>
    <recommendedName>
        <fullName evidence="7">ATP-grasp domain-containing protein</fullName>
    </recommendedName>
</protein>
<keyword evidence="2" id="KW-0436">Ligase</keyword>
<dbReference type="InterPro" id="IPR005811">
    <property type="entry name" value="SUCC_ACL_C"/>
</dbReference>
<dbReference type="GO" id="GO:0046872">
    <property type="term" value="F:metal ion binding"/>
    <property type="evidence" value="ECO:0007669"/>
    <property type="project" value="UniProtKB-KW"/>
</dbReference>
<dbReference type="InterPro" id="IPR013815">
    <property type="entry name" value="ATP_grasp_subdomain_1"/>
</dbReference>
<keyword evidence="5" id="KW-0460">Magnesium</keyword>
<comment type="caution">
    <text evidence="8">The sequence shown here is derived from an EMBL/GenBank/DDBJ whole genome shotgun (WGS) entry which is preliminary data.</text>
</comment>
<evidence type="ECO:0000259" key="7">
    <source>
        <dbReference type="PROSITE" id="PS50975"/>
    </source>
</evidence>
<dbReference type="Gene3D" id="3.30.470.20">
    <property type="entry name" value="ATP-grasp fold, B domain"/>
    <property type="match status" value="1"/>
</dbReference>
<evidence type="ECO:0000313" key="8">
    <source>
        <dbReference type="EMBL" id="HIR51282.1"/>
    </source>
</evidence>
<dbReference type="PROSITE" id="PS50975">
    <property type="entry name" value="ATP_GRASP"/>
    <property type="match status" value="1"/>
</dbReference>
<feature type="domain" description="ATP-grasp" evidence="7">
    <location>
        <begin position="9"/>
        <end position="212"/>
    </location>
</feature>
<evidence type="ECO:0000256" key="3">
    <source>
        <dbReference type="ARBA" id="ARBA00022723"/>
    </source>
</evidence>
<dbReference type="SUPFAM" id="SSF52210">
    <property type="entry name" value="Succinyl-CoA synthetase domains"/>
    <property type="match status" value="1"/>
</dbReference>
<evidence type="ECO:0000256" key="4">
    <source>
        <dbReference type="ARBA" id="ARBA00022741"/>
    </source>
</evidence>
<keyword evidence="1" id="KW-0816">Tricarboxylic acid cycle</keyword>
<reference evidence="8" key="2">
    <citation type="journal article" date="2021" name="PeerJ">
        <title>Extensive microbial diversity within the chicken gut microbiome revealed by metagenomics and culture.</title>
        <authorList>
            <person name="Gilroy R."/>
            <person name="Ravi A."/>
            <person name="Getino M."/>
            <person name="Pursley I."/>
            <person name="Horton D.L."/>
            <person name="Alikhan N.F."/>
            <person name="Baker D."/>
            <person name="Gharbi K."/>
            <person name="Hall N."/>
            <person name="Watson M."/>
            <person name="Adriaenssens E.M."/>
            <person name="Foster-Nyarko E."/>
            <person name="Jarju S."/>
            <person name="Secka A."/>
            <person name="Antonio M."/>
            <person name="Oren A."/>
            <person name="Chaudhuri R.R."/>
            <person name="La Ragione R."/>
            <person name="Hildebrand F."/>
            <person name="Pallen M.J."/>
        </authorList>
    </citation>
    <scope>NUCLEOTIDE SEQUENCE</scope>
    <source>
        <strain evidence="8">ChiBcec15-4380</strain>
    </source>
</reference>
<dbReference type="Proteomes" id="UP000824239">
    <property type="component" value="Unassembled WGS sequence"/>
</dbReference>
<dbReference type="Pfam" id="PF00549">
    <property type="entry name" value="Ligase_CoA"/>
    <property type="match status" value="1"/>
</dbReference>
<evidence type="ECO:0000256" key="5">
    <source>
        <dbReference type="ARBA" id="ARBA00022842"/>
    </source>
</evidence>
<dbReference type="PANTHER" id="PTHR11815">
    <property type="entry name" value="SUCCINYL-COA SYNTHETASE BETA CHAIN"/>
    <property type="match status" value="1"/>
</dbReference>
<evidence type="ECO:0000256" key="2">
    <source>
        <dbReference type="ARBA" id="ARBA00022598"/>
    </source>
</evidence>
<dbReference type="InterPro" id="IPR011761">
    <property type="entry name" value="ATP-grasp"/>
</dbReference>
<dbReference type="GO" id="GO:0004775">
    <property type="term" value="F:succinate-CoA ligase (ADP-forming) activity"/>
    <property type="evidence" value="ECO:0007669"/>
    <property type="project" value="TreeGrafter"/>
</dbReference>
<dbReference type="Pfam" id="PF08442">
    <property type="entry name" value="ATP-grasp_2"/>
    <property type="match status" value="1"/>
</dbReference>
<dbReference type="PIRSF" id="PIRSF001554">
    <property type="entry name" value="SucCS_beta"/>
    <property type="match status" value="1"/>
</dbReference>
<accession>A0A9D1DIJ9</accession>
<evidence type="ECO:0000313" key="9">
    <source>
        <dbReference type="Proteomes" id="UP000824239"/>
    </source>
</evidence>
<gene>
    <name evidence="8" type="ORF">IAA53_08375</name>
</gene>
<dbReference type="InterPro" id="IPR016102">
    <property type="entry name" value="Succinyl-CoA_synth-like"/>
</dbReference>
<dbReference type="GO" id="GO:0005524">
    <property type="term" value="F:ATP binding"/>
    <property type="evidence" value="ECO:0007669"/>
    <property type="project" value="UniProtKB-UniRule"/>
</dbReference>
<reference evidence="8" key="1">
    <citation type="submission" date="2020-10" db="EMBL/GenBank/DDBJ databases">
        <authorList>
            <person name="Gilroy R."/>
        </authorList>
    </citation>
    <scope>NUCLEOTIDE SEQUENCE</scope>
    <source>
        <strain evidence="8">ChiBcec15-4380</strain>
    </source>
</reference>
<name>A0A9D1DIJ9_9FIRM</name>
<organism evidence="8 9">
    <name type="scientific">Candidatus Avoscillospira avicola</name>
    <dbReference type="NCBI Taxonomy" id="2840706"/>
    <lineage>
        <taxon>Bacteria</taxon>
        <taxon>Bacillati</taxon>
        <taxon>Bacillota</taxon>
        <taxon>Clostridia</taxon>
        <taxon>Eubacteriales</taxon>
        <taxon>Oscillospiraceae</taxon>
        <taxon>Oscillospiraceae incertae sedis</taxon>
        <taxon>Candidatus Avoscillospira</taxon>
    </lineage>
</organism>
<sequence>MNLFEYEGKQFFRHFSLPVPQSMLLTDAEQPAPLPFPFVLKAQVLTGGRGKAGGVQVCRDQAAYAEQARRILAMEIKGHRVHGLLAEAMVKPEREFYLSITLQGVQRPTLIFSPQGGMEIETVAATQPDQILRLEIDPFLRLKGYQKKRLAQWMGLPQPEVDAFLEKLQRAFFEGGATLVEINPLGVVDGKLVAMDAKLVLDDHNRAAKAFEAELEEARSALWQYTPPAHEATTVTYVPLQGDVGLISDGAGTGMLTLDLLTDLGLDVACFTELGGMTSEEVMYRAMELTLGSGRPLKAVLIVLIGGFNRMDNMARGILRYVREHQVTVPIFTRMCGTMEEEGLALMREAGMKTYYDLTETAQALCRQVKEG</sequence>
<dbReference type="InterPro" id="IPR005809">
    <property type="entry name" value="Succ_CoA_ligase-like_bsu"/>
</dbReference>
<keyword evidence="6" id="KW-0067">ATP-binding</keyword>
<dbReference type="EMBL" id="DVHE01000063">
    <property type="protein sequence ID" value="HIR51282.1"/>
    <property type="molecule type" value="Genomic_DNA"/>
</dbReference>
<evidence type="ECO:0000256" key="6">
    <source>
        <dbReference type="PROSITE-ProRule" id="PRU00409"/>
    </source>
</evidence>
<keyword evidence="4 6" id="KW-0547">Nucleotide-binding</keyword>
<dbReference type="InterPro" id="IPR013650">
    <property type="entry name" value="ATP-grasp_succ-CoA_synth-type"/>
</dbReference>
<dbReference type="AlphaFoldDB" id="A0A9D1DIJ9"/>
<dbReference type="GO" id="GO:0042709">
    <property type="term" value="C:succinate-CoA ligase complex"/>
    <property type="evidence" value="ECO:0007669"/>
    <property type="project" value="TreeGrafter"/>
</dbReference>
<keyword evidence="3" id="KW-0479">Metal-binding</keyword>
<evidence type="ECO:0000256" key="1">
    <source>
        <dbReference type="ARBA" id="ARBA00022532"/>
    </source>
</evidence>
<dbReference type="Gene3D" id="3.40.50.261">
    <property type="entry name" value="Succinyl-CoA synthetase domains"/>
    <property type="match status" value="1"/>
</dbReference>
<dbReference type="Gene3D" id="3.30.1490.20">
    <property type="entry name" value="ATP-grasp fold, A domain"/>
    <property type="match status" value="1"/>
</dbReference>
<dbReference type="GO" id="GO:0006104">
    <property type="term" value="P:succinyl-CoA metabolic process"/>
    <property type="evidence" value="ECO:0007669"/>
    <property type="project" value="TreeGrafter"/>
</dbReference>
<dbReference type="SUPFAM" id="SSF56059">
    <property type="entry name" value="Glutathione synthetase ATP-binding domain-like"/>
    <property type="match status" value="1"/>
</dbReference>